<dbReference type="SUPFAM" id="SSF53041">
    <property type="entry name" value="Resolvase-like"/>
    <property type="match status" value="1"/>
</dbReference>
<dbReference type="GO" id="GO:0000150">
    <property type="term" value="F:DNA strand exchange activity"/>
    <property type="evidence" value="ECO:0007669"/>
    <property type="project" value="InterPro"/>
</dbReference>
<dbReference type="PANTHER" id="PTHR30461">
    <property type="entry name" value="DNA-INVERTASE FROM LAMBDOID PROPHAGE"/>
    <property type="match status" value="1"/>
</dbReference>
<evidence type="ECO:0000256" key="2">
    <source>
        <dbReference type="ARBA" id="ARBA00023125"/>
    </source>
</evidence>
<reference evidence="5 6" key="1">
    <citation type="journal article" date="2013" name="Genome Announc.">
        <title>Draft Genome Sequence of Rhodococcus opacus Strain M213 Shows a Diverse Catabolic Potential.</title>
        <authorList>
            <person name="Pathak A."/>
            <person name="Green S.J."/>
            <person name="Ogram A."/>
            <person name="Chauhan A."/>
        </authorList>
    </citation>
    <scope>NUCLEOTIDE SEQUENCE [LARGE SCALE GENOMIC DNA]</scope>
    <source>
        <strain evidence="5 6">M213</strain>
    </source>
</reference>
<name>K8XWS2_RHOOP</name>
<comment type="similarity">
    <text evidence="1">Belongs to the site-specific recombinase resolvase family.</text>
</comment>
<protein>
    <submittedName>
        <fullName evidence="5">Resolvase</fullName>
    </submittedName>
</protein>
<dbReference type="InterPro" id="IPR050639">
    <property type="entry name" value="SSR_resolvase"/>
</dbReference>
<keyword evidence="2" id="KW-0238">DNA-binding</keyword>
<evidence type="ECO:0000313" key="6">
    <source>
        <dbReference type="Proteomes" id="UP000005951"/>
    </source>
</evidence>
<accession>K8XWS2</accession>
<evidence type="ECO:0000259" key="4">
    <source>
        <dbReference type="PROSITE" id="PS51736"/>
    </source>
</evidence>
<evidence type="ECO:0000256" key="1">
    <source>
        <dbReference type="ARBA" id="ARBA00009913"/>
    </source>
</evidence>
<dbReference type="SMART" id="SM00857">
    <property type="entry name" value="Resolvase"/>
    <property type="match status" value="1"/>
</dbReference>
<dbReference type="InterPro" id="IPR036162">
    <property type="entry name" value="Resolvase-like_N_sf"/>
</dbReference>
<dbReference type="InterPro" id="IPR006120">
    <property type="entry name" value="Resolvase_HTH_dom"/>
</dbReference>
<dbReference type="InterPro" id="IPR006119">
    <property type="entry name" value="Resolv_N"/>
</dbReference>
<dbReference type="Pfam" id="PF02796">
    <property type="entry name" value="HTH_7"/>
    <property type="match status" value="1"/>
</dbReference>
<dbReference type="EMBL" id="AJYC02000054">
    <property type="protein sequence ID" value="EKT81595.1"/>
    <property type="molecule type" value="Genomic_DNA"/>
</dbReference>
<dbReference type="AlphaFoldDB" id="K8XWS2"/>
<evidence type="ECO:0000256" key="3">
    <source>
        <dbReference type="ARBA" id="ARBA00023172"/>
    </source>
</evidence>
<keyword evidence="3" id="KW-0233">DNA recombination</keyword>
<dbReference type="Gene3D" id="3.40.50.1390">
    <property type="entry name" value="Resolvase, N-terminal catalytic domain"/>
    <property type="match status" value="1"/>
</dbReference>
<feature type="domain" description="Resolvase/invertase-type recombinase catalytic" evidence="4">
    <location>
        <begin position="1"/>
        <end position="97"/>
    </location>
</feature>
<dbReference type="PANTHER" id="PTHR30461:SF2">
    <property type="entry name" value="SERINE RECOMBINASE PINE-RELATED"/>
    <property type="match status" value="1"/>
</dbReference>
<dbReference type="InterPro" id="IPR009057">
    <property type="entry name" value="Homeodomain-like_sf"/>
</dbReference>
<comment type="caution">
    <text evidence="5">The sequence shown here is derived from an EMBL/GenBank/DDBJ whole genome shotgun (WGS) entry which is preliminary data.</text>
</comment>
<gene>
    <name evidence="5" type="ORF">WSS_A16726</name>
</gene>
<dbReference type="Pfam" id="PF00239">
    <property type="entry name" value="Resolvase"/>
    <property type="match status" value="1"/>
</dbReference>
<dbReference type="Proteomes" id="UP000005951">
    <property type="component" value="Unassembled WGS sequence"/>
</dbReference>
<dbReference type="CDD" id="cd03768">
    <property type="entry name" value="SR_ResInv"/>
    <property type="match status" value="1"/>
</dbReference>
<dbReference type="SUPFAM" id="SSF46689">
    <property type="entry name" value="Homeodomain-like"/>
    <property type="match status" value="1"/>
</dbReference>
<evidence type="ECO:0000313" key="5">
    <source>
        <dbReference type="EMBL" id="EKT81595.1"/>
    </source>
</evidence>
<sequence length="198" mass="21138">MRRGTAPNSWTYSGIFAPATRSWCGLDRLGRSLSHLIETVEGLQARGVAFKSLTETIDTSSPGGMLIFQIFGALAQFERALIQERTVAGLAAARARGRIGVQPKAIDAAKARHIRQMIEAGAPKTEIAAVLGIGRATLYRHLSTSDPRVLVSRYSAAITSIDCGYLAYACEAALSSLSRIIRCPSASSSGEPSPCRSR</sequence>
<proteinExistence type="inferred from homology"/>
<organism evidence="5 6">
    <name type="scientific">Rhodococcus opacus M213</name>
    <dbReference type="NCBI Taxonomy" id="1129896"/>
    <lineage>
        <taxon>Bacteria</taxon>
        <taxon>Bacillati</taxon>
        <taxon>Actinomycetota</taxon>
        <taxon>Actinomycetes</taxon>
        <taxon>Mycobacteriales</taxon>
        <taxon>Nocardiaceae</taxon>
        <taxon>Rhodococcus</taxon>
    </lineage>
</organism>
<dbReference type="Gene3D" id="1.10.10.60">
    <property type="entry name" value="Homeodomain-like"/>
    <property type="match status" value="1"/>
</dbReference>
<dbReference type="CDD" id="cd00569">
    <property type="entry name" value="HTH_Hin_like"/>
    <property type="match status" value="1"/>
</dbReference>
<dbReference type="GO" id="GO:0003677">
    <property type="term" value="F:DNA binding"/>
    <property type="evidence" value="ECO:0007669"/>
    <property type="project" value="UniProtKB-KW"/>
</dbReference>
<dbReference type="PROSITE" id="PS51736">
    <property type="entry name" value="RECOMBINASES_3"/>
    <property type="match status" value="1"/>
</dbReference>